<organism evidence="2">
    <name type="scientific">Siphoviridae sp. ctvyM23</name>
    <dbReference type="NCBI Taxonomy" id="2826514"/>
    <lineage>
        <taxon>Viruses</taxon>
        <taxon>Duplodnaviria</taxon>
        <taxon>Heunggongvirae</taxon>
        <taxon>Uroviricota</taxon>
        <taxon>Caudoviricetes</taxon>
    </lineage>
</organism>
<reference evidence="2" key="1">
    <citation type="journal article" date="2021" name="Proc. Natl. Acad. Sci. U.S.A.">
        <title>A Catalog of Tens of Thousands of Viruses from Human Metagenomes Reveals Hidden Associations with Chronic Diseases.</title>
        <authorList>
            <person name="Tisza M.J."/>
            <person name="Buck C.B."/>
        </authorList>
    </citation>
    <scope>NUCLEOTIDE SEQUENCE</scope>
    <source>
        <strain evidence="2">CtvyM23</strain>
    </source>
</reference>
<proteinExistence type="predicted"/>
<accession>A0A8S5MHN6</accession>
<name>A0A8S5MHN6_9CAUD</name>
<evidence type="ECO:0000256" key="1">
    <source>
        <dbReference type="SAM" id="MobiDB-lite"/>
    </source>
</evidence>
<sequence>MPVYQSDYVKHPDYHSKFWEEFKLYPKELTGIRCKAKLIFCSDDSIEFDDNKKKDVRVECERTRCVFLLQNADGKDSKYYIDHLFWGRRRTKDKNDPNAKWGEWEQNSWDIQQLMSIVNDQKTAEEQAIKIDCQNCTIYPEICGSIFTLVIGKYGEKKGKNGYYDKISVNVFYPDGRSLDEVELGAKEALDVVRALDKAKAKYQAFKDKQSETEAQPAYGSQPAYEQAQVAESAPAAVVEPSAESTDDDDCPF</sequence>
<protein>
    <submittedName>
        <fullName evidence="2">Uncharacterized protein</fullName>
    </submittedName>
</protein>
<dbReference type="EMBL" id="BK014908">
    <property type="protein sequence ID" value="DAD81869.1"/>
    <property type="molecule type" value="Genomic_DNA"/>
</dbReference>
<feature type="region of interest" description="Disordered" evidence="1">
    <location>
        <begin position="206"/>
        <end position="253"/>
    </location>
</feature>
<evidence type="ECO:0000313" key="2">
    <source>
        <dbReference type="EMBL" id="DAD81869.1"/>
    </source>
</evidence>
<feature type="compositionally biased region" description="Low complexity" evidence="1">
    <location>
        <begin position="226"/>
        <end position="244"/>
    </location>
</feature>